<reference evidence="6 7" key="1">
    <citation type="submission" date="2021-03" db="EMBL/GenBank/DDBJ databases">
        <authorList>
            <person name="Kanchanasin P."/>
            <person name="Saeng-In P."/>
            <person name="Phongsopitanun W."/>
            <person name="Yuki M."/>
            <person name="Kudo T."/>
            <person name="Ohkuma M."/>
            <person name="Tanasupawat S."/>
        </authorList>
    </citation>
    <scope>NUCLEOTIDE SEQUENCE [LARGE SCALE GENOMIC DNA]</scope>
    <source>
        <strain evidence="6 7">L46</strain>
    </source>
</reference>
<evidence type="ECO:0000256" key="2">
    <source>
        <dbReference type="ARBA" id="ARBA00023125"/>
    </source>
</evidence>
<dbReference type="InterPro" id="IPR050204">
    <property type="entry name" value="AraC_XylS_family_regulators"/>
</dbReference>
<feature type="region of interest" description="Disordered" evidence="4">
    <location>
        <begin position="321"/>
        <end position="340"/>
    </location>
</feature>
<keyword evidence="7" id="KW-1185">Reference proteome</keyword>
<comment type="caution">
    <text evidence="6">The sequence shown here is derived from an EMBL/GenBank/DDBJ whole genome shotgun (WGS) entry which is preliminary data.</text>
</comment>
<gene>
    <name evidence="6" type="ORF">J4557_46605</name>
</gene>
<dbReference type="PANTHER" id="PTHR46796">
    <property type="entry name" value="HTH-TYPE TRANSCRIPTIONAL ACTIVATOR RHAS-RELATED"/>
    <property type="match status" value="1"/>
</dbReference>
<evidence type="ECO:0000256" key="1">
    <source>
        <dbReference type="ARBA" id="ARBA00023015"/>
    </source>
</evidence>
<dbReference type="PANTHER" id="PTHR46796:SF6">
    <property type="entry name" value="ARAC SUBFAMILY"/>
    <property type="match status" value="1"/>
</dbReference>
<dbReference type="PRINTS" id="PR00032">
    <property type="entry name" value="HTHARAC"/>
</dbReference>
<dbReference type="InterPro" id="IPR009057">
    <property type="entry name" value="Homeodomain-like_sf"/>
</dbReference>
<dbReference type="EMBL" id="JAGEOK010000057">
    <property type="protein sequence ID" value="MBO2444999.1"/>
    <property type="molecule type" value="Genomic_DNA"/>
</dbReference>
<dbReference type="SUPFAM" id="SSF46689">
    <property type="entry name" value="Homeodomain-like"/>
    <property type="match status" value="1"/>
</dbReference>
<keyword evidence="1" id="KW-0805">Transcription regulation</keyword>
<evidence type="ECO:0000256" key="3">
    <source>
        <dbReference type="ARBA" id="ARBA00023163"/>
    </source>
</evidence>
<dbReference type="PROSITE" id="PS01124">
    <property type="entry name" value="HTH_ARAC_FAMILY_2"/>
    <property type="match status" value="1"/>
</dbReference>
<organism evidence="6 7">
    <name type="scientific">Actinomadura nitritigenes</name>
    <dbReference type="NCBI Taxonomy" id="134602"/>
    <lineage>
        <taxon>Bacteria</taxon>
        <taxon>Bacillati</taxon>
        <taxon>Actinomycetota</taxon>
        <taxon>Actinomycetes</taxon>
        <taxon>Streptosporangiales</taxon>
        <taxon>Thermomonosporaceae</taxon>
        <taxon>Actinomadura</taxon>
    </lineage>
</organism>
<dbReference type="SMART" id="SM00342">
    <property type="entry name" value="HTH_ARAC"/>
    <property type="match status" value="1"/>
</dbReference>
<evidence type="ECO:0000259" key="5">
    <source>
        <dbReference type="PROSITE" id="PS01124"/>
    </source>
</evidence>
<keyword evidence="3" id="KW-0804">Transcription</keyword>
<sequence length="340" mass="37019">MLADVGGVHAVTRTFDSRPIAPADRAEALREIVTTEIVPVTLTIPPSGAVFRAAVTDAGPLRFTSIRSSTTAVERTARLARDDLIPSVFLGLQMTGSSLVVQDGKETVLRPGELVLYDSTAPFLLADLKGVRQYRIRIPMENLALPRDLLRQVRAVRLTPGLPLAGLASTYFQHIVSRPGFFSQPGSEAVGQPGIELIRALIATQVGASAITKESMRATLRLRILEYARANLGDPELNATQIAVAHHISTRHLYNVLAEGDISLADWIRTQRLEAVRNELGRPGARLVRIASVAQRWGFRDPSSFGRVFRAAYGLSPREWRDTAGSETSGSRVPRCDGTL</sequence>
<feature type="domain" description="HTH araC/xylS-type" evidence="5">
    <location>
        <begin position="222"/>
        <end position="323"/>
    </location>
</feature>
<dbReference type="InterPro" id="IPR018062">
    <property type="entry name" value="HTH_AraC-typ_CS"/>
</dbReference>
<dbReference type="PROSITE" id="PS00041">
    <property type="entry name" value="HTH_ARAC_FAMILY_1"/>
    <property type="match status" value="1"/>
</dbReference>
<dbReference type="InterPro" id="IPR035418">
    <property type="entry name" value="AraC-bd_2"/>
</dbReference>
<dbReference type="Proteomes" id="UP000666915">
    <property type="component" value="Unassembled WGS sequence"/>
</dbReference>
<dbReference type="Gene3D" id="1.10.10.60">
    <property type="entry name" value="Homeodomain-like"/>
    <property type="match status" value="1"/>
</dbReference>
<accession>A0ABS3RHB7</accession>
<keyword evidence="2" id="KW-0238">DNA-binding</keyword>
<proteinExistence type="predicted"/>
<name>A0ABS3RHB7_9ACTN</name>
<dbReference type="Pfam" id="PF14525">
    <property type="entry name" value="AraC_binding_2"/>
    <property type="match status" value="1"/>
</dbReference>
<dbReference type="Pfam" id="PF12833">
    <property type="entry name" value="HTH_18"/>
    <property type="match status" value="1"/>
</dbReference>
<dbReference type="InterPro" id="IPR020449">
    <property type="entry name" value="Tscrpt_reg_AraC-type_HTH"/>
</dbReference>
<dbReference type="InterPro" id="IPR018060">
    <property type="entry name" value="HTH_AraC"/>
</dbReference>
<evidence type="ECO:0000256" key="4">
    <source>
        <dbReference type="SAM" id="MobiDB-lite"/>
    </source>
</evidence>
<dbReference type="RefSeq" id="WP_208273957.1">
    <property type="nucleotide sequence ID" value="NZ_BAAAGM010000131.1"/>
</dbReference>
<evidence type="ECO:0000313" key="7">
    <source>
        <dbReference type="Proteomes" id="UP000666915"/>
    </source>
</evidence>
<evidence type="ECO:0000313" key="6">
    <source>
        <dbReference type="EMBL" id="MBO2444999.1"/>
    </source>
</evidence>
<protein>
    <submittedName>
        <fullName evidence="6">Helix-turn-helix domain-containing protein</fullName>
    </submittedName>
</protein>